<gene>
    <name evidence="1" type="ORF">Tco_0895412</name>
</gene>
<sequence length="298" mass="33964">MQLSFLIESVTQPRKRTLGANITPHAPTSGAVDGLAEGVRLCGVQVIDMRQTVSWRFDGGCCSAVTTAPEREGQIVKTRVSEIIMEYLVKISKKARILELKRRHLKITDLTSYTPYPSRKIRRICACTSQETTKIQSLIRRIQENIQDKEIKYSGRDKEQPRSSINIKVDFPKRQRAAKTKSTKTSDGLAAIQSQLNSPRREIKKVNEKVYAAQVGCEICKGPHYTKDCPLKEEGKTLEEASYTQFGAPYQLRGLYRAARPGFYQRNNKNSSYPYRRQTIEESLIKFMAESAKRHEEN</sequence>
<accession>A0ABQ5CEW3</accession>
<reference evidence="1" key="2">
    <citation type="submission" date="2022-01" db="EMBL/GenBank/DDBJ databases">
        <authorList>
            <person name="Yamashiro T."/>
            <person name="Shiraishi A."/>
            <person name="Satake H."/>
            <person name="Nakayama K."/>
        </authorList>
    </citation>
    <scope>NUCLEOTIDE SEQUENCE</scope>
</reference>
<protein>
    <recommendedName>
        <fullName evidence="3">Eukaryotic translation initiation factor 3 subunit G N-terminal domain-containing protein</fullName>
    </recommendedName>
</protein>
<evidence type="ECO:0008006" key="3">
    <source>
        <dbReference type="Google" id="ProtNLM"/>
    </source>
</evidence>
<evidence type="ECO:0000313" key="1">
    <source>
        <dbReference type="EMBL" id="GJT25475.1"/>
    </source>
</evidence>
<organism evidence="1 2">
    <name type="scientific">Tanacetum coccineum</name>
    <dbReference type="NCBI Taxonomy" id="301880"/>
    <lineage>
        <taxon>Eukaryota</taxon>
        <taxon>Viridiplantae</taxon>
        <taxon>Streptophyta</taxon>
        <taxon>Embryophyta</taxon>
        <taxon>Tracheophyta</taxon>
        <taxon>Spermatophyta</taxon>
        <taxon>Magnoliopsida</taxon>
        <taxon>eudicotyledons</taxon>
        <taxon>Gunneridae</taxon>
        <taxon>Pentapetalae</taxon>
        <taxon>asterids</taxon>
        <taxon>campanulids</taxon>
        <taxon>Asterales</taxon>
        <taxon>Asteraceae</taxon>
        <taxon>Asteroideae</taxon>
        <taxon>Anthemideae</taxon>
        <taxon>Anthemidinae</taxon>
        <taxon>Tanacetum</taxon>
    </lineage>
</organism>
<reference evidence="1" key="1">
    <citation type="journal article" date="2022" name="Int. J. Mol. Sci.">
        <title>Draft Genome of Tanacetum Coccineum: Genomic Comparison of Closely Related Tanacetum-Family Plants.</title>
        <authorList>
            <person name="Yamashiro T."/>
            <person name="Shiraishi A."/>
            <person name="Nakayama K."/>
            <person name="Satake H."/>
        </authorList>
    </citation>
    <scope>NUCLEOTIDE SEQUENCE</scope>
</reference>
<dbReference type="Proteomes" id="UP001151760">
    <property type="component" value="Unassembled WGS sequence"/>
</dbReference>
<name>A0ABQ5CEW3_9ASTR</name>
<evidence type="ECO:0000313" key="2">
    <source>
        <dbReference type="Proteomes" id="UP001151760"/>
    </source>
</evidence>
<dbReference type="EMBL" id="BQNB010014217">
    <property type="protein sequence ID" value="GJT25475.1"/>
    <property type="molecule type" value="Genomic_DNA"/>
</dbReference>
<keyword evidence="2" id="KW-1185">Reference proteome</keyword>
<proteinExistence type="predicted"/>
<comment type="caution">
    <text evidence="1">The sequence shown here is derived from an EMBL/GenBank/DDBJ whole genome shotgun (WGS) entry which is preliminary data.</text>
</comment>